<feature type="transmembrane region" description="Helical" evidence="1">
    <location>
        <begin position="74"/>
        <end position="100"/>
    </location>
</feature>
<dbReference type="InterPro" id="IPR021215">
    <property type="entry name" value="DUF2752"/>
</dbReference>
<feature type="transmembrane region" description="Helical" evidence="1">
    <location>
        <begin position="112"/>
        <end position="131"/>
    </location>
</feature>
<dbReference type="RefSeq" id="WP_232399131.1">
    <property type="nucleotide sequence ID" value="NZ_CP102173.1"/>
</dbReference>
<evidence type="ECO:0000313" key="3">
    <source>
        <dbReference type="Proteomes" id="UP001316184"/>
    </source>
</evidence>
<dbReference type="EMBL" id="CP102173">
    <property type="protein sequence ID" value="UUP15079.1"/>
    <property type="molecule type" value="Genomic_DNA"/>
</dbReference>
<dbReference type="Pfam" id="PF10825">
    <property type="entry name" value="DUF2752"/>
    <property type="match status" value="1"/>
</dbReference>
<dbReference type="Proteomes" id="UP001316184">
    <property type="component" value="Chromosome"/>
</dbReference>
<protein>
    <submittedName>
        <fullName evidence="2">DUF2752 domain-containing protein</fullName>
    </submittedName>
</protein>
<keyword evidence="1" id="KW-0472">Membrane</keyword>
<name>A0ABY5MAC2_9ACTN</name>
<evidence type="ECO:0000313" key="2">
    <source>
        <dbReference type="EMBL" id="UUP15079.1"/>
    </source>
</evidence>
<accession>A0ABY5MAC2</accession>
<sequence>MSTSARARPTSTARALLAPALAGGLGLAAAALLHVRDPHESGSYGFCPFLSLTGLPCPGCGGLRAVNDLTRGDLVAAVSSNALAVVLVLAVGIGWVLWVVRRATGRRRPPITISWWLVAAGALVVAVFGVVRTTAWGSWLAP</sequence>
<organism evidence="2 3">
    <name type="scientific">Aeromicrobium wangtongii</name>
    <dbReference type="NCBI Taxonomy" id="2969247"/>
    <lineage>
        <taxon>Bacteria</taxon>
        <taxon>Bacillati</taxon>
        <taxon>Actinomycetota</taxon>
        <taxon>Actinomycetes</taxon>
        <taxon>Propionibacteriales</taxon>
        <taxon>Nocardioidaceae</taxon>
        <taxon>Aeromicrobium</taxon>
    </lineage>
</organism>
<keyword evidence="3" id="KW-1185">Reference proteome</keyword>
<gene>
    <name evidence="2" type="ORF">NQV15_07135</name>
</gene>
<keyword evidence="1" id="KW-0812">Transmembrane</keyword>
<proteinExistence type="predicted"/>
<evidence type="ECO:0000256" key="1">
    <source>
        <dbReference type="SAM" id="Phobius"/>
    </source>
</evidence>
<keyword evidence="1" id="KW-1133">Transmembrane helix</keyword>
<reference evidence="2 3" key="1">
    <citation type="submission" date="2022-08" db="EMBL/GenBank/DDBJ databases">
        <title>novel species in genus Aeromicrobium.</title>
        <authorList>
            <person name="Ye L."/>
        </authorList>
    </citation>
    <scope>NUCLEOTIDE SEQUENCE [LARGE SCALE GENOMIC DNA]</scope>
    <source>
        <strain evidence="3">zg-Y1379</strain>
    </source>
</reference>